<dbReference type="InterPro" id="IPR050796">
    <property type="entry name" value="SCF_F-box_component"/>
</dbReference>
<evidence type="ECO:0000313" key="2">
    <source>
        <dbReference type="EMBL" id="KAF5199156.1"/>
    </source>
</evidence>
<dbReference type="PROSITE" id="PS50181">
    <property type="entry name" value="FBOX"/>
    <property type="match status" value="1"/>
</dbReference>
<dbReference type="PANTHER" id="PTHR31672:SF13">
    <property type="entry name" value="F-BOX PROTEIN CPR30-LIKE"/>
    <property type="match status" value="1"/>
</dbReference>
<feature type="domain" description="F-box" evidence="1">
    <location>
        <begin position="2"/>
        <end position="49"/>
    </location>
</feature>
<dbReference type="InterPro" id="IPR017451">
    <property type="entry name" value="F-box-assoc_interact_dom"/>
</dbReference>
<dbReference type="Gene3D" id="1.20.1280.50">
    <property type="match status" value="1"/>
</dbReference>
<dbReference type="OrthoDB" id="1867629at2759"/>
<reference evidence="2 3" key="1">
    <citation type="submission" date="2020-06" db="EMBL/GenBank/DDBJ databases">
        <title>Transcriptomic and genomic resources for Thalictrum thalictroides and T. hernandezii: Facilitating candidate gene discovery in an emerging model plant lineage.</title>
        <authorList>
            <person name="Arias T."/>
            <person name="Riano-Pachon D.M."/>
            <person name="Di Stilio V.S."/>
        </authorList>
    </citation>
    <scope>NUCLEOTIDE SEQUENCE [LARGE SCALE GENOMIC DNA]</scope>
    <source>
        <strain evidence="3">cv. WT478/WT964</strain>
        <tissue evidence="2">Leaves</tissue>
    </source>
</reference>
<proteinExistence type="predicted"/>
<keyword evidence="3" id="KW-1185">Reference proteome</keyword>
<gene>
    <name evidence="2" type="ORF">FRX31_011256</name>
</gene>
<organism evidence="2 3">
    <name type="scientific">Thalictrum thalictroides</name>
    <name type="common">Rue-anemone</name>
    <name type="synonym">Anemone thalictroides</name>
    <dbReference type="NCBI Taxonomy" id="46969"/>
    <lineage>
        <taxon>Eukaryota</taxon>
        <taxon>Viridiplantae</taxon>
        <taxon>Streptophyta</taxon>
        <taxon>Embryophyta</taxon>
        <taxon>Tracheophyta</taxon>
        <taxon>Spermatophyta</taxon>
        <taxon>Magnoliopsida</taxon>
        <taxon>Ranunculales</taxon>
        <taxon>Ranunculaceae</taxon>
        <taxon>Thalictroideae</taxon>
        <taxon>Thalictrum</taxon>
    </lineage>
</organism>
<dbReference type="InterPro" id="IPR006527">
    <property type="entry name" value="F-box-assoc_dom_typ1"/>
</dbReference>
<dbReference type="EMBL" id="JABWDY010012353">
    <property type="protein sequence ID" value="KAF5199156.1"/>
    <property type="molecule type" value="Genomic_DNA"/>
</dbReference>
<dbReference type="Proteomes" id="UP000554482">
    <property type="component" value="Unassembled WGS sequence"/>
</dbReference>
<dbReference type="InterPro" id="IPR015915">
    <property type="entry name" value="Kelch-typ_b-propeller"/>
</dbReference>
<dbReference type="Pfam" id="PF00646">
    <property type="entry name" value="F-box"/>
    <property type="match status" value="1"/>
</dbReference>
<dbReference type="InterPro" id="IPR036047">
    <property type="entry name" value="F-box-like_dom_sf"/>
</dbReference>
<dbReference type="SMART" id="SM00256">
    <property type="entry name" value="FBOX"/>
    <property type="match status" value="1"/>
</dbReference>
<dbReference type="NCBIfam" id="TIGR01640">
    <property type="entry name" value="F_box_assoc_1"/>
    <property type="match status" value="1"/>
</dbReference>
<dbReference type="SUPFAM" id="SSF117281">
    <property type="entry name" value="Kelch motif"/>
    <property type="match status" value="1"/>
</dbReference>
<evidence type="ECO:0000313" key="3">
    <source>
        <dbReference type="Proteomes" id="UP000554482"/>
    </source>
</evidence>
<dbReference type="SUPFAM" id="SSF81383">
    <property type="entry name" value="F-box domain"/>
    <property type="match status" value="1"/>
</dbReference>
<dbReference type="InterPro" id="IPR001810">
    <property type="entry name" value="F-box_dom"/>
</dbReference>
<accession>A0A7J6WP53</accession>
<dbReference type="Pfam" id="PF07734">
    <property type="entry name" value="FBA_1"/>
    <property type="match status" value="1"/>
</dbReference>
<evidence type="ECO:0000259" key="1">
    <source>
        <dbReference type="PROSITE" id="PS50181"/>
    </source>
</evidence>
<name>A0A7J6WP53_THATH</name>
<comment type="caution">
    <text evidence="2">The sequence shown here is derived from an EMBL/GenBank/DDBJ whole genome shotgun (WGS) entry which is preliminary data.</text>
</comment>
<dbReference type="PANTHER" id="PTHR31672">
    <property type="entry name" value="BNACNNG10540D PROTEIN"/>
    <property type="match status" value="1"/>
</dbReference>
<protein>
    <submittedName>
        <fullName evidence="2">F-box protein cpr1</fullName>
    </submittedName>
</protein>
<sequence>MATSCDMLPEDVVYHILLWLPVVSLLRFKSVCKAWCSLIESFDFITQHLHLSKSRDNNKVIAWAPEMLDFQGGPLFTFRFLLFSGNNFQMSESLDLPHRFDNPLERRGNLVSCNGVICLVHRYDDSTIKDDVSLWNPATKQFRILPKSTVPIPEWSGLVNFHYGFGFDKITNDYKVVRIIHDDVLLDDGEQQSRVRVEVYSLNMDSWRVLDVVLPIDIHIVSDPRTPFRDGIYCWSGWDSFMENGLEVTRNSILSFDFAKEVFGTMPVPDVYSYVRCDLKLALLRENIACFEWVFNPPKTDNWHCKIWVLNEYGVKESWTKLYTVVLESLAFPRFLSMNGMIVWMKNDELTQSLSFRVCNTITHEIMNLTYEVFSSHALFANYKESLVSINSACCAAARVRDCCG</sequence>
<dbReference type="AlphaFoldDB" id="A0A7J6WP53"/>
<dbReference type="CDD" id="cd22157">
    <property type="entry name" value="F-box_AtFBW1-like"/>
    <property type="match status" value="1"/>
</dbReference>